<gene>
    <name evidence="1" type="ORF">BJN34_03990</name>
</gene>
<reference evidence="2" key="1">
    <citation type="submission" date="2017-02" db="EMBL/GenBank/DDBJ databases">
        <title>Complete genome sequence of Cupriavidus necator strain NH9, a 3-chlorobenzoate degrader.</title>
        <authorList>
            <person name="Moriuchi R."/>
            <person name="Dohra H."/>
            <person name="Ogawa N."/>
        </authorList>
    </citation>
    <scope>NUCLEOTIDE SEQUENCE [LARGE SCALE GENOMIC DNA]</scope>
    <source>
        <strain evidence="2">NH9</strain>
    </source>
</reference>
<evidence type="ECO:0000313" key="1">
    <source>
        <dbReference type="EMBL" id="AQV93056.1"/>
    </source>
</evidence>
<evidence type="ECO:0008006" key="3">
    <source>
        <dbReference type="Google" id="ProtNLM"/>
    </source>
</evidence>
<protein>
    <recommendedName>
        <fullName evidence="3">Fimbrial protein</fullName>
    </recommendedName>
</protein>
<evidence type="ECO:0000313" key="2">
    <source>
        <dbReference type="Proteomes" id="UP000189627"/>
    </source>
</evidence>
<dbReference type="EMBL" id="CP017757">
    <property type="protein sequence ID" value="AQV93056.1"/>
    <property type="molecule type" value="Genomic_DNA"/>
</dbReference>
<accession>A0A1U9UJV8</accession>
<sequence length="272" mass="27733">MRLVPGRERIELIVPPDALGGPDSTAATGYSKGGWGGVFNYDVLGVQSGGAAGSSSLLQGMTDLGFNAGDWVVRSRQSFSSNSNGTSTLDHQYAYAQRSFAQQKQVALVGGAWQGPQPVRPISALTVQCDSQTSIGLRAVDNRSGVIDYGTLALAGGGTVAPAQTDRRFSLGQTSAGKPVGVWAVALSGASVDGVPSDIGVVAGGVLQAGDRDKVLRNDGKALTWVSGGQLATGRVFSVSGDVSVGVARLGELPGAAPVRLDGMATIEVIYL</sequence>
<dbReference type="Proteomes" id="UP000189627">
    <property type="component" value="Chromosome 1"/>
</dbReference>
<organism evidence="1 2">
    <name type="scientific">Cupriavidus necator</name>
    <name type="common">Alcaligenes eutrophus</name>
    <name type="synonym">Ralstonia eutropha</name>
    <dbReference type="NCBI Taxonomy" id="106590"/>
    <lineage>
        <taxon>Bacteria</taxon>
        <taxon>Pseudomonadati</taxon>
        <taxon>Pseudomonadota</taxon>
        <taxon>Betaproteobacteria</taxon>
        <taxon>Burkholderiales</taxon>
        <taxon>Burkholderiaceae</taxon>
        <taxon>Cupriavidus</taxon>
    </lineage>
</organism>
<dbReference type="RefSeq" id="WP_078195465.1">
    <property type="nucleotide sequence ID" value="NZ_CP017757.2"/>
</dbReference>
<dbReference type="OrthoDB" id="6554712at2"/>
<dbReference type="AlphaFoldDB" id="A0A1U9UJV8"/>
<name>A0A1U9UJV8_CUPNE</name>
<dbReference type="KEGG" id="cuh:BJN34_03990"/>
<proteinExistence type="predicted"/>